<protein>
    <recommendedName>
        <fullName evidence="5">PEP-CTERM sorting domain-containing protein</fullName>
    </recommendedName>
</protein>
<feature type="signal peptide" evidence="2">
    <location>
        <begin position="1"/>
        <end position="27"/>
    </location>
</feature>
<dbReference type="EMBL" id="CP043538">
    <property type="protein sequence ID" value="QGY02341.1"/>
    <property type="molecule type" value="Genomic_DNA"/>
</dbReference>
<dbReference type="KEGG" id="mmes:MMSR116_10985"/>
<evidence type="ECO:0008006" key="5">
    <source>
        <dbReference type="Google" id="ProtNLM"/>
    </source>
</evidence>
<evidence type="ECO:0000256" key="1">
    <source>
        <dbReference type="SAM" id="Phobius"/>
    </source>
</evidence>
<keyword evidence="1" id="KW-0472">Membrane</keyword>
<evidence type="ECO:0000256" key="2">
    <source>
        <dbReference type="SAM" id="SignalP"/>
    </source>
</evidence>
<evidence type="ECO:0000313" key="3">
    <source>
        <dbReference type="EMBL" id="QGY02341.1"/>
    </source>
</evidence>
<organism evidence="3 4">
    <name type="scientific">Methylobacterium mesophilicum SR1.6/6</name>
    <dbReference type="NCBI Taxonomy" id="908290"/>
    <lineage>
        <taxon>Bacteria</taxon>
        <taxon>Pseudomonadati</taxon>
        <taxon>Pseudomonadota</taxon>
        <taxon>Alphaproteobacteria</taxon>
        <taxon>Hyphomicrobiales</taxon>
        <taxon>Methylobacteriaceae</taxon>
        <taxon>Methylobacterium</taxon>
    </lineage>
</organism>
<name>A0A6B9FI98_9HYPH</name>
<reference evidence="3 4" key="2">
    <citation type="journal article" date="2013" name="Genome Announc.">
        <title>Draft Genome Sequence of Methylobacterium mesophilicum Strain SR1.6/6, Isolated from Citrus sinensis.</title>
        <authorList>
            <person name="Marinho Almeida D."/>
            <person name="Dini-Andreote F."/>
            <person name="Camargo Neves A.A."/>
            <person name="Juca Ramos R.T."/>
            <person name="Andreote F.D."/>
            <person name="Carneiro A.R."/>
            <person name="Oliveira de Souza Lima A."/>
            <person name="Caracciolo Gomes de Sa P.H."/>
            <person name="Ribeiro Barbosa M.S."/>
            <person name="Araujo W.L."/>
            <person name="Silva A."/>
        </authorList>
    </citation>
    <scope>NUCLEOTIDE SEQUENCE [LARGE SCALE GENOMIC DNA]</scope>
    <source>
        <strain evidence="3 4">SR1.6/6</strain>
    </source>
</reference>
<feature type="transmembrane region" description="Helical" evidence="1">
    <location>
        <begin position="56"/>
        <end position="72"/>
    </location>
</feature>
<dbReference type="RefSeq" id="WP_158168824.1">
    <property type="nucleotide sequence ID" value="NZ_CP043538.1"/>
</dbReference>
<feature type="chain" id="PRO_5025472803" description="PEP-CTERM sorting domain-containing protein" evidence="2">
    <location>
        <begin position="28"/>
        <end position="82"/>
    </location>
</feature>
<reference evidence="3 4" key="1">
    <citation type="journal article" date="2012" name="Genet. Mol. Biol.">
        <title>Analysis of 16S rRNA and mxaF genes revealing insights into Methylobacterium niche-specific plant association.</title>
        <authorList>
            <person name="Dourado M.N."/>
            <person name="Andreote F.D."/>
            <person name="Dini-Andreote F."/>
            <person name="Conti R."/>
            <person name="Araujo J.M."/>
            <person name="Araujo W.L."/>
        </authorList>
    </citation>
    <scope>NUCLEOTIDE SEQUENCE [LARGE SCALE GENOMIC DNA]</scope>
    <source>
        <strain evidence="3 4">SR1.6/6</strain>
    </source>
</reference>
<sequence length="82" mass="8052">MNSAKKSLSAMSFLGLALFSMPSSAHASLLDVLFGSGGGGGQQGGGNTGGAPSPEVNAMLGLVLAGGTVAFLKRRKSKAKAE</sequence>
<evidence type="ECO:0000313" key="4">
    <source>
        <dbReference type="Proteomes" id="UP000012488"/>
    </source>
</evidence>
<proteinExistence type="predicted"/>
<gene>
    <name evidence="3" type="ORF">MMSR116_10985</name>
</gene>
<accession>A0A6B9FI98</accession>
<dbReference type="Proteomes" id="UP000012488">
    <property type="component" value="Chromosome"/>
</dbReference>
<keyword evidence="1" id="KW-0812">Transmembrane</keyword>
<keyword evidence="2" id="KW-0732">Signal</keyword>
<dbReference type="AlphaFoldDB" id="A0A6B9FI98"/>
<keyword evidence="1" id="KW-1133">Transmembrane helix</keyword>